<dbReference type="EMBL" id="WJIF01000002">
    <property type="protein sequence ID" value="MRG59416.1"/>
    <property type="molecule type" value="Genomic_DNA"/>
</dbReference>
<evidence type="ECO:0000313" key="2">
    <source>
        <dbReference type="EMBL" id="MRG59416.1"/>
    </source>
</evidence>
<dbReference type="Proteomes" id="UP000431080">
    <property type="component" value="Unassembled WGS sequence"/>
</dbReference>
<dbReference type="InterPro" id="IPR041289">
    <property type="entry name" value="Bact_RF_family3"/>
</dbReference>
<dbReference type="RefSeq" id="WP_153683821.1">
    <property type="nucleotide sequence ID" value="NZ_WJIF01000002.1"/>
</dbReference>
<gene>
    <name evidence="2" type="ORF">GE115_05945</name>
</gene>
<organism evidence="2 3">
    <name type="scientific">Agromyces agglutinans</name>
    <dbReference type="NCBI Taxonomy" id="2662258"/>
    <lineage>
        <taxon>Bacteria</taxon>
        <taxon>Bacillati</taxon>
        <taxon>Actinomycetota</taxon>
        <taxon>Actinomycetes</taxon>
        <taxon>Micrococcales</taxon>
        <taxon>Microbacteriaceae</taxon>
        <taxon>Agromyces</taxon>
    </lineage>
</organism>
<sequence length="405" mass="42712">MTVHYALPTTADFTALAGPHHPAITLYASTSPVVAERERAEVAVKSGFDEAIEQVRAGGATAAEVDDLRGRRDAILADQQLWGNLARSIAIFVAPGFEEVFVLPNRLDDAVHVGSHFTLGQLLRAPSQDQEAFALTLSQHEWTLWHATPTDRAAKLDVDSAGVANLDQATNREPGEERPRGAASGVGAGGGASRLTGDEGHKKLLDLYAKRVGDVVRHALHELDPDERVPLFVFAAEPLLSLFIDRARNSRRIVPGAGGAGGGGGADRLNAADIDEALRQQLATLNIREAATRLHELAEGSAGRVEHDLSAIARQAADGAVETLWFDFTTSVNGVLDRESGAISFASGNGSGDALADGSHAGDLLPQLALLVLAKGGKVVTVRGEDLDARVWQGPAIAELRFALA</sequence>
<dbReference type="Pfam" id="PF18845">
    <property type="entry name" value="baeRF_family3"/>
    <property type="match status" value="1"/>
</dbReference>
<evidence type="ECO:0000313" key="3">
    <source>
        <dbReference type="Proteomes" id="UP000431080"/>
    </source>
</evidence>
<proteinExistence type="predicted"/>
<dbReference type="AlphaFoldDB" id="A0A6I2FAI4"/>
<accession>A0A6I2FAI4</accession>
<keyword evidence="3" id="KW-1185">Reference proteome</keyword>
<name>A0A6I2FAI4_9MICO</name>
<evidence type="ECO:0000256" key="1">
    <source>
        <dbReference type="SAM" id="MobiDB-lite"/>
    </source>
</evidence>
<comment type="caution">
    <text evidence="2">The sequence shown here is derived from an EMBL/GenBank/DDBJ whole genome shotgun (WGS) entry which is preliminary data.</text>
</comment>
<reference evidence="2 3" key="1">
    <citation type="submission" date="2019-10" db="EMBL/GenBank/DDBJ databases">
        <authorList>
            <person name="Nie G."/>
            <person name="Ming H."/>
            <person name="Yi B."/>
        </authorList>
    </citation>
    <scope>NUCLEOTIDE SEQUENCE [LARGE SCALE GENOMIC DNA]</scope>
    <source>
        <strain evidence="2 3">CFH 90414</strain>
    </source>
</reference>
<protein>
    <submittedName>
        <fullName evidence="2">Uncharacterized protein</fullName>
    </submittedName>
</protein>
<feature type="region of interest" description="Disordered" evidence="1">
    <location>
        <begin position="167"/>
        <end position="197"/>
    </location>
</feature>